<gene>
    <name evidence="3" type="ORF">MNBD_ALPHA09-853</name>
</gene>
<feature type="transmembrane region" description="Helical" evidence="1">
    <location>
        <begin position="29"/>
        <end position="49"/>
    </location>
</feature>
<evidence type="ECO:0000259" key="2">
    <source>
        <dbReference type="Pfam" id="PF07811"/>
    </source>
</evidence>
<sequence>MKRIIFEATELFTRAGERLTRRFRRDRRGVAAVEFALILPAMIALYLGLVDVTQILSASRKASGVASAVGDLVAQSIQIDDAGMDNVFVAAASMLSPFDPSTLTVVITSIDADGDGNTTVGWSDALNAAPRGVGSSVALPEGLIEPNSSLIMSEVTYSYESAVSHLVSGGSVDTEDTFYLRPRRSLFVGRVD</sequence>
<evidence type="ECO:0000313" key="3">
    <source>
        <dbReference type="EMBL" id="VAW13271.1"/>
    </source>
</evidence>
<dbReference type="AlphaFoldDB" id="A0A3B0T3E0"/>
<protein>
    <recommendedName>
        <fullName evidence="2">TadE-like domain-containing protein</fullName>
    </recommendedName>
</protein>
<dbReference type="Pfam" id="PF07811">
    <property type="entry name" value="TadE"/>
    <property type="match status" value="1"/>
</dbReference>
<organism evidence="3">
    <name type="scientific">hydrothermal vent metagenome</name>
    <dbReference type="NCBI Taxonomy" id="652676"/>
    <lineage>
        <taxon>unclassified sequences</taxon>
        <taxon>metagenomes</taxon>
        <taxon>ecological metagenomes</taxon>
    </lineage>
</organism>
<keyword evidence="1" id="KW-0472">Membrane</keyword>
<reference evidence="3" key="1">
    <citation type="submission" date="2018-06" db="EMBL/GenBank/DDBJ databases">
        <authorList>
            <person name="Zhirakovskaya E."/>
        </authorList>
    </citation>
    <scope>NUCLEOTIDE SEQUENCE</scope>
</reference>
<keyword evidence="1" id="KW-0812">Transmembrane</keyword>
<accession>A0A3B0T3E0</accession>
<dbReference type="InterPro" id="IPR012495">
    <property type="entry name" value="TadE-like_dom"/>
</dbReference>
<proteinExistence type="predicted"/>
<feature type="domain" description="TadE-like" evidence="2">
    <location>
        <begin position="29"/>
        <end position="68"/>
    </location>
</feature>
<keyword evidence="1" id="KW-1133">Transmembrane helix</keyword>
<evidence type="ECO:0000256" key="1">
    <source>
        <dbReference type="SAM" id="Phobius"/>
    </source>
</evidence>
<name>A0A3B0T3E0_9ZZZZ</name>
<dbReference type="EMBL" id="UOEM01000060">
    <property type="protein sequence ID" value="VAW13271.1"/>
    <property type="molecule type" value="Genomic_DNA"/>
</dbReference>